<evidence type="ECO:0000313" key="10">
    <source>
        <dbReference type="Proteomes" id="UP000294662"/>
    </source>
</evidence>
<dbReference type="GO" id="GO:0022857">
    <property type="term" value="F:transmembrane transporter activity"/>
    <property type="evidence" value="ECO:0007669"/>
    <property type="project" value="UniProtKB-UniRule"/>
</dbReference>
<dbReference type="PANTHER" id="PTHR33362">
    <property type="entry name" value="SIALIC ACID TRAP TRANSPORTER PERMEASE PROTEIN SIAT-RELATED"/>
    <property type="match status" value="1"/>
</dbReference>
<dbReference type="AlphaFoldDB" id="A0A4R5EM70"/>
<comment type="subunit">
    <text evidence="7">The complex comprises the extracytoplasmic solute receptor protein and the two transmembrane proteins.</text>
</comment>
<comment type="caution">
    <text evidence="7">Lacks conserved residue(s) required for the propagation of feature annotation.</text>
</comment>
<organism evidence="9 10">
    <name type="scientific">Antarcticimicrobium sediminis</name>
    <dbReference type="NCBI Taxonomy" id="2546227"/>
    <lineage>
        <taxon>Bacteria</taxon>
        <taxon>Pseudomonadati</taxon>
        <taxon>Pseudomonadota</taxon>
        <taxon>Alphaproteobacteria</taxon>
        <taxon>Rhodobacterales</taxon>
        <taxon>Paracoccaceae</taxon>
        <taxon>Antarcticimicrobium</taxon>
    </lineage>
</organism>
<evidence type="ECO:0000256" key="1">
    <source>
        <dbReference type="ARBA" id="ARBA00004429"/>
    </source>
</evidence>
<dbReference type="Proteomes" id="UP000294662">
    <property type="component" value="Unassembled WGS sequence"/>
</dbReference>
<evidence type="ECO:0000256" key="5">
    <source>
        <dbReference type="ARBA" id="ARBA00022989"/>
    </source>
</evidence>
<feature type="transmembrane region" description="Helical" evidence="7">
    <location>
        <begin position="6"/>
        <end position="39"/>
    </location>
</feature>
<feature type="transmembrane region" description="Helical" evidence="7">
    <location>
        <begin position="141"/>
        <end position="167"/>
    </location>
</feature>
<keyword evidence="6 7" id="KW-0472">Membrane</keyword>
<feature type="transmembrane region" description="Helical" evidence="7">
    <location>
        <begin position="284"/>
        <end position="306"/>
    </location>
</feature>
<evidence type="ECO:0000259" key="8">
    <source>
        <dbReference type="Pfam" id="PF06808"/>
    </source>
</evidence>
<evidence type="ECO:0000256" key="2">
    <source>
        <dbReference type="ARBA" id="ARBA00022475"/>
    </source>
</evidence>
<keyword evidence="10" id="KW-1185">Reference proteome</keyword>
<dbReference type="GO" id="GO:0005886">
    <property type="term" value="C:plasma membrane"/>
    <property type="evidence" value="ECO:0007669"/>
    <property type="project" value="UniProtKB-SubCell"/>
</dbReference>
<feature type="transmembrane region" description="Helical" evidence="7">
    <location>
        <begin position="249"/>
        <end position="272"/>
    </location>
</feature>
<dbReference type="PANTHER" id="PTHR33362:SF5">
    <property type="entry name" value="C4-DICARBOXYLATE TRAP TRANSPORTER LARGE PERMEASE PROTEIN DCTM"/>
    <property type="match status" value="1"/>
</dbReference>
<feature type="transmembrane region" description="Helical" evidence="7">
    <location>
        <begin position="221"/>
        <end position="243"/>
    </location>
</feature>
<dbReference type="Pfam" id="PF06808">
    <property type="entry name" value="DctM"/>
    <property type="match status" value="1"/>
</dbReference>
<dbReference type="EMBL" id="SMFP01000012">
    <property type="protein sequence ID" value="TDE35652.1"/>
    <property type="molecule type" value="Genomic_DNA"/>
</dbReference>
<sequence>MSGTVIALIFLGLLLVLLVVRVPIAIALITTSVGGIAALRGMDTLWAVVGKLPYDFAAHWSLSAIPMFLLMGTIAFRGGLTASLFSACRIWFGRLPGGLAIAANFASAMFAAASGSSLATAAAMGRIAVPEMLKSGYQPGLATGTVAAAGTLGAMIPPSIAFIVYGWYTGVPIGQLLIAGILPGILTAVAYSATVVIRVLIDPSLAPRSTERPTWGQSLSAFVSVWPIPVLIFAVIGLLYSGFTTATEAGAIGAVAALLICALRGTLTLDVVRNSIRDAVTSTTSILIIAVGASLLSKFLVLAGLPQTMGRIVTEGEATVFMVIGFTVVLYLVLGMFLDPIGVMLVTLPILLPVFDALDLNLIWMGVVVVKLIEIGLLTPPVGLNVYVVKSVVDPRIPVEEIFKGVMWFLAAEVVITALLIFIPEISLWLPSHM</sequence>
<evidence type="ECO:0000256" key="4">
    <source>
        <dbReference type="ARBA" id="ARBA00022692"/>
    </source>
</evidence>
<keyword evidence="5 7" id="KW-1133">Transmembrane helix</keyword>
<comment type="caution">
    <text evidence="9">The sequence shown here is derived from an EMBL/GenBank/DDBJ whole genome shotgun (WGS) entry which is preliminary data.</text>
</comment>
<dbReference type="InterPro" id="IPR010656">
    <property type="entry name" value="DctM"/>
</dbReference>
<reference evidence="9 10" key="1">
    <citation type="submission" date="2019-03" db="EMBL/GenBank/DDBJ databases">
        <authorList>
            <person name="Zhang S."/>
        </authorList>
    </citation>
    <scope>NUCLEOTIDE SEQUENCE [LARGE SCALE GENOMIC DNA]</scope>
    <source>
        <strain evidence="9 10">S4J41</strain>
    </source>
</reference>
<name>A0A4R5EM70_9RHOB</name>
<dbReference type="NCBIfam" id="TIGR00786">
    <property type="entry name" value="dctM"/>
    <property type="match status" value="1"/>
</dbReference>
<evidence type="ECO:0000256" key="6">
    <source>
        <dbReference type="ARBA" id="ARBA00023136"/>
    </source>
</evidence>
<evidence type="ECO:0000256" key="3">
    <source>
        <dbReference type="ARBA" id="ARBA00022519"/>
    </source>
</evidence>
<feature type="transmembrane region" description="Helical" evidence="7">
    <location>
        <begin position="318"/>
        <end position="338"/>
    </location>
</feature>
<keyword evidence="3 7" id="KW-0997">Cell inner membrane</keyword>
<gene>
    <name evidence="9" type="ORF">E1B25_17020</name>
</gene>
<dbReference type="InterPro" id="IPR004681">
    <property type="entry name" value="TRAP_DctM"/>
</dbReference>
<comment type="similarity">
    <text evidence="7">Belongs to the TRAP transporter large permease family.</text>
</comment>
<feature type="transmembrane region" description="Helical" evidence="7">
    <location>
        <begin position="60"/>
        <end position="85"/>
    </location>
</feature>
<accession>A0A4R5EM70</accession>
<feature type="transmembrane region" description="Helical" evidence="7">
    <location>
        <begin position="406"/>
        <end position="430"/>
    </location>
</feature>
<feature type="transmembrane region" description="Helical" evidence="7">
    <location>
        <begin position="173"/>
        <end position="201"/>
    </location>
</feature>
<evidence type="ECO:0000313" key="9">
    <source>
        <dbReference type="EMBL" id="TDE35652.1"/>
    </source>
</evidence>
<comment type="function">
    <text evidence="7">Part of the tripartite ATP-independent periplasmic (TRAP) transport system.</text>
</comment>
<protein>
    <recommendedName>
        <fullName evidence="7">TRAP transporter large permease protein</fullName>
    </recommendedName>
</protein>
<keyword evidence="4 7" id="KW-0812">Transmembrane</keyword>
<proteinExistence type="inferred from homology"/>
<dbReference type="OrthoDB" id="9790209at2"/>
<evidence type="ECO:0000256" key="7">
    <source>
        <dbReference type="RuleBase" id="RU369079"/>
    </source>
</evidence>
<keyword evidence="7" id="KW-0813">Transport</keyword>
<keyword evidence="2" id="KW-1003">Cell membrane</keyword>
<dbReference type="PIRSF" id="PIRSF006066">
    <property type="entry name" value="HI0050"/>
    <property type="match status" value="1"/>
</dbReference>
<dbReference type="RefSeq" id="WP_132830744.1">
    <property type="nucleotide sequence ID" value="NZ_SMFP01000012.1"/>
</dbReference>
<comment type="subcellular location">
    <subcellularLocation>
        <location evidence="1 7">Cell inner membrane</location>
        <topology evidence="1 7">Multi-pass membrane protein</topology>
    </subcellularLocation>
</comment>
<feature type="domain" description="TRAP C4-dicarboxylate transport system permease DctM subunit" evidence="8">
    <location>
        <begin position="11"/>
        <end position="426"/>
    </location>
</feature>